<dbReference type="InterPro" id="IPR017871">
    <property type="entry name" value="ABC_transporter-like_CS"/>
</dbReference>
<dbReference type="Proteomes" id="UP000184363">
    <property type="component" value="Unassembled WGS sequence"/>
</dbReference>
<reference evidence="6 7" key="1">
    <citation type="submission" date="2016-11" db="EMBL/GenBank/DDBJ databases">
        <authorList>
            <person name="Jaros S."/>
            <person name="Januszkiewicz K."/>
            <person name="Wedrychowicz H."/>
        </authorList>
    </citation>
    <scope>NUCLEOTIDE SEQUENCE [LARGE SCALE GENOMIC DNA]</scope>
    <source>
        <strain evidence="6 7">DSM 43832</strain>
    </source>
</reference>
<dbReference type="InterPro" id="IPR050319">
    <property type="entry name" value="ABC_transp_ATP-bind"/>
</dbReference>
<dbReference type="InterPro" id="IPR013563">
    <property type="entry name" value="Oligopep_ABC_C"/>
</dbReference>
<evidence type="ECO:0000259" key="5">
    <source>
        <dbReference type="PROSITE" id="PS50893"/>
    </source>
</evidence>
<dbReference type="InterPro" id="IPR027417">
    <property type="entry name" value="P-loop_NTPase"/>
</dbReference>
<dbReference type="Pfam" id="PF00005">
    <property type="entry name" value="ABC_tran"/>
    <property type="match status" value="1"/>
</dbReference>
<feature type="domain" description="ABC transporter" evidence="5">
    <location>
        <begin position="6"/>
        <end position="249"/>
    </location>
</feature>
<evidence type="ECO:0000313" key="7">
    <source>
        <dbReference type="Proteomes" id="UP000184363"/>
    </source>
</evidence>
<dbReference type="PROSITE" id="PS50893">
    <property type="entry name" value="ABC_TRANSPORTER_2"/>
    <property type="match status" value="1"/>
</dbReference>
<evidence type="ECO:0000256" key="3">
    <source>
        <dbReference type="ARBA" id="ARBA00022741"/>
    </source>
</evidence>
<dbReference type="AlphaFoldDB" id="A0A1M6UYV4"/>
<dbReference type="SUPFAM" id="SSF52540">
    <property type="entry name" value="P-loop containing nucleoside triphosphate hydrolases"/>
    <property type="match status" value="1"/>
</dbReference>
<comment type="similarity">
    <text evidence="1">Belongs to the ABC transporter superfamily.</text>
</comment>
<dbReference type="InterPro" id="IPR003439">
    <property type="entry name" value="ABC_transporter-like_ATP-bd"/>
</dbReference>
<dbReference type="PANTHER" id="PTHR43776">
    <property type="entry name" value="TRANSPORT ATP-BINDING PROTEIN"/>
    <property type="match status" value="1"/>
</dbReference>
<dbReference type="GO" id="GO:0055085">
    <property type="term" value="P:transmembrane transport"/>
    <property type="evidence" value="ECO:0007669"/>
    <property type="project" value="UniProtKB-ARBA"/>
</dbReference>
<proteinExistence type="inferred from homology"/>
<name>A0A1M6UYV4_PSETH</name>
<sequence>MTEPALRIEHLTVRYPLGGRRFAHAVTDVSLTVAPGEIVGLVGESGCGKSSVARSVMALRRPDAGRVLIGGVDVTALRGAALRRARRDFQMVFQDPRSSLNPHRTVRQILTEGLAIQRVPRPWDDQVDDVLRAVGLDPATYADRRPRQLSGGQCQRVAIARAVLLRPRLLVCDEPVSALDTTVSAQVLDLLRDVRDRYGVAILFIAHDLAVVRGLCDRVAVMYLGRICETGAVDEVLARPRHPYTRALLDAVPRLDGAVPAGEALRGDPASNVDPPSGCRFHPRCAYASPRCAAEEPVLAGKDEAVACHHPLAPVKAG</sequence>
<evidence type="ECO:0000256" key="1">
    <source>
        <dbReference type="ARBA" id="ARBA00005417"/>
    </source>
</evidence>
<dbReference type="FunFam" id="3.40.50.300:FF:000016">
    <property type="entry name" value="Oligopeptide ABC transporter ATP-binding component"/>
    <property type="match status" value="1"/>
</dbReference>
<dbReference type="GO" id="GO:0015833">
    <property type="term" value="P:peptide transport"/>
    <property type="evidence" value="ECO:0007669"/>
    <property type="project" value="InterPro"/>
</dbReference>
<dbReference type="InterPro" id="IPR003593">
    <property type="entry name" value="AAA+_ATPase"/>
</dbReference>
<keyword evidence="2" id="KW-0813">Transport</keyword>
<evidence type="ECO:0000313" key="6">
    <source>
        <dbReference type="EMBL" id="SHK74334.1"/>
    </source>
</evidence>
<dbReference type="Gene3D" id="3.40.50.300">
    <property type="entry name" value="P-loop containing nucleotide triphosphate hydrolases"/>
    <property type="match status" value="1"/>
</dbReference>
<gene>
    <name evidence="6" type="ORF">SAMN05443637_11193</name>
</gene>
<dbReference type="CDD" id="cd03257">
    <property type="entry name" value="ABC_NikE_OppD_transporters"/>
    <property type="match status" value="1"/>
</dbReference>
<organism evidence="6 7">
    <name type="scientific">Pseudonocardia thermophila</name>
    <dbReference type="NCBI Taxonomy" id="1848"/>
    <lineage>
        <taxon>Bacteria</taxon>
        <taxon>Bacillati</taxon>
        <taxon>Actinomycetota</taxon>
        <taxon>Actinomycetes</taxon>
        <taxon>Pseudonocardiales</taxon>
        <taxon>Pseudonocardiaceae</taxon>
        <taxon>Pseudonocardia</taxon>
    </lineage>
</organism>
<keyword evidence="7" id="KW-1185">Reference proteome</keyword>
<dbReference type="PANTHER" id="PTHR43776:SF7">
    <property type="entry name" value="D,D-DIPEPTIDE TRANSPORT ATP-BINDING PROTEIN DDPF-RELATED"/>
    <property type="match status" value="1"/>
</dbReference>
<dbReference type="GO" id="GO:0016887">
    <property type="term" value="F:ATP hydrolysis activity"/>
    <property type="evidence" value="ECO:0007669"/>
    <property type="project" value="InterPro"/>
</dbReference>
<dbReference type="SMART" id="SM00382">
    <property type="entry name" value="AAA"/>
    <property type="match status" value="1"/>
</dbReference>
<dbReference type="PROSITE" id="PS00211">
    <property type="entry name" value="ABC_TRANSPORTER_1"/>
    <property type="match status" value="1"/>
</dbReference>
<dbReference type="Pfam" id="PF08352">
    <property type="entry name" value="oligo_HPY"/>
    <property type="match status" value="1"/>
</dbReference>
<keyword evidence="4 6" id="KW-0067">ATP-binding</keyword>
<dbReference type="OrthoDB" id="5170605at2"/>
<dbReference type="NCBIfam" id="TIGR01727">
    <property type="entry name" value="oligo_HPY"/>
    <property type="match status" value="1"/>
</dbReference>
<dbReference type="RefSeq" id="WP_073457810.1">
    <property type="nucleotide sequence ID" value="NZ_FRAP01000011.1"/>
</dbReference>
<keyword evidence="3" id="KW-0547">Nucleotide-binding</keyword>
<dbReference type="EMBL" id="FRAP01000011">
    <property type="protein sequence ID" value="SHK74334.1"/>
    <property type="molecule type" value="Genomic_DNA"/>
</dbReference>
<evidence type="ECO:0000256" key="2">
    <source>
        <dbReference type="ARBA" id="ARBA00022448"/>
    </source>
</evidence>
<dbReference type="GO" id="GO:0005524">
    <property type="term" value="F:ATP binding"/>
    <property type="evidence" value="ECO:0007669"/>
    <property type="project" value="UniProtKB-KW"/>
</dbReference>
<evidence type="ECO:0000256" key="4">
    <source>
        <dbReference type="ARBA" id="ARBA00022840"/>
    </source>
</evidence>
<protein>
    <submittedName>
        <fullName evidence="6">Peptide/nickel transport system ATP-binding protein</fullName>
    </submittedName>
</protein>
<dbReference type="STRING" id="1848.SAMN05443637_11193"/>
<accession>A0A1M6UYV4</accession>